<dbReference type="InterPro" id="IPR007781">
    <property type="entry name" value="NAGLU"/>
</dbReference>
<dbReference type="KEGG" id="sxn:IAG42_05035"/>
<feature type="domain" description="Alpha-N-acetylglucosaminidase C-terminal" evidence="5">
    <location>
        <begin position="494"/>
        <end position="759"/>
    </location>
</feature>
<dbReference type="GO" id="GO:0005975">
    <property type="term" value="P:carbohydrate metabolic process"/>
    <property type="evidence" value="ECO:0007669"/>
    <property type="project" value="UniProtKB-ARBA"/>
</dbReference>
<dbReference type="InterPro" id="IPR006311">
    <property type="entry name" value="TAT_signal"/>
</dbReference>
<protein>
    <submittedName>
        <fullName evidence="6">Alpha-N-acetylglucosaminidase C-terminal domain-containing protein</fullName>
    </submittedName>
</protein>
<dbReference type="Pfam" id="PF12972">
    <property type="entry name" value="NAGLU_C"/>
    <property type="match status" value="1"/>
</dbReference>
<feature type="domain" description="Alpha-N-acetylglucosaminidase tim-barrel" evidence="2">
    <location>
        <begin position="165"/>
        <end position="485"/>
    </location>
</feature>
<dbReference type="Gene3D" id="3.20.20.80">
    <property type="entry name" value="Glycosidases"/>
    <property type="match status" value="1"/>
</dbReference>
<name>A0A7H1B2U5_9ACTN</name>
<organism evidence="6 7">
    <name type="scientific">Streptomyces xanthii</name>
    <dbReference type="NCBI Taxonomy" id="2768069"/>
    <lineage>
        <taxon>Bacteria</taxon>
        <taxon>Bacillati</taxon>
        <taxon>Actinomycetota</taxon>
        <taxon>Actinomycetes</taxon>
        <taxon>Kitasatosporales</taxon>
        <taxon>Streptomycetaceae</taxon>
        <taxon>Streptomyces</taxon>
    </lineage>
</organism>
<keyword evidence="7" id="KW-1185">Reference proteome</keyword>
<dbReference type="Pfam" id="PF10633">
    <property type="entry name" value="NPCBM_assoc"/>
    <property type="match status" value="1"/>
</dbReference>
<dbReference type="InterPro" id="IPR024732">
    <property type="entry name" value="NAGLU_C"/>
</dbReference>
<feature type="domain" description="Alpha-N-acetylglucosaminidase N-terminal" evidence="4">
    <location>
        <begin position="73"/>
        <end position="151"/>
    </location>
</feature>
<dbReference type="AlphaFoldDB" id="A0A7H1B2U5"/>
<accession>A0A7H1B2U5</accession>
<dbReference type="Pfam" id="PF05089">
    <property type="entry name" value="NAGLU"/>
    <property type="match status" value="1"/>
</dbReference>
<dbReference type="InterPro" id="IPR024733">
    <property type="entry name" value="NAGLU_tim-barrel"/>
</dbReference>
<evidence type="ECO:0000259" key="2">
    <source>
        <dbReference type="Pfam" id="PF05089"/>
    </source>
</evidence>
<evidence type="ECO:0000313" key="7">
    <source>
        <dbReference type="Proteomes" id="UP000516428"/>
    </source>
</evidence>
<dbReference type="Gene3D" id="3.30.379.10">
    <property type="entry name" value="Chitobiase/beta-hexosaminidase domain 2-like"/>
    <property type="match status" value="1"/>
</dbReference>
<reference evidence="6 7" key="1">
    <citation type="submission" date="2020-09" db="EMBL/GenBank/DDBJ databases">
        <title>A novel species.</title>
        <authorList>
            <person name="Gao J."/>
        </authorList>
    </citation>
    <scope>NUCLEOTIDE SEQUENCE [LARGE SCALE GENOMIC DNA]</scope>
    <source>
        <strain evidence="6 7">CRXT-Y-14</strain>
    </source>
</reference>
<sequence length="1065" mass="113659">MDGSIKFLHPRPVACPRAPAGRSGRTHVNDHRGVTRRRLLTGTAALGGALLVLPAPGAGAAQAASDGRFDTGPAEAALRRLLPGHHGQFVLRPVAGAADRYRVTGTSGRVVVEGTSPAVLLAGVHAYLRETAHASITWNGEQLDLPHRLPAPDGEIAAGANVAHRFAFNDTNEGYTGPYRDWDAWQRELDVLALHGFNEVLVTLGADAVYHDTFRRFGYSEAELLSWIPAPAHQPWWLLQNMSGFGGPVSRGLLERRAELGRKVADRVRELGMTPVFPGYFGTVPGGFPDRKPGAKVVPQGTWVGFERPDWLDPRTPAFAEVGAEFYARLGERLGPSGMYKMDLLHEGGRAGDVPVGDAARAVEACLQKARPGAVWALLGWQNNPRREIVEAVDTSRMLVVDGLSDRFPSVTDRERDWAGAPYAYGSIWNFGGHTTLGANTPDWVDTYPKWRDKTGSKLSGIAAMPEGADNNPAALALLCDLAWTPGTVDLEQWFDRWAASRYGGDDPHAAAAWQVLRRTAYGTRRTDSWSEPPDGLFGARPSLTVTNAASWSPAAPRYDLAAFDEALTELLAVAPEFRASSAYRYDLLDVTRQVLSNRSRILLPQIKSAYEAGDRALFQRLTGTWLTWTDLLDQALATSGQHLLGRWIADARAWGADAAERDRLEYDARSLLTTWGGRSGSEDGGLHDYANREWAGLVGGLYRERWKTYFDALSAALESGERPAAIDWFALEDRWAHGHETHPTRTTGSILALARRIRDALADGADQASVRAKALQGTVSAGHPAGVEVVFTNHNGFTAARDVTLALDVPEGLTAVPDGPVTADSVAPGATFTARFTLTLTGTPAEIVARIRVDAAYRSGRERGAAVAGVRVMAGGAVQDPYRTVSFNSAVFGQSGDTFAIEGGGADLWGGTNEFGAVYRPGAFAAGGSASVRVLSQDRTGNWARAGLVVRDDLATNGAAGFVNLALTPANGVVLSWDAGGDGRLETFLSAGGGSVAAPVELRLTREGTAYKGEFSTDGGSTWTTVGTATLARAGAAQDVGAFMTAAGGGSGARGLVTFDRLRI</sequence>
<evidence type="ECO:0000259" key="3">
    <source>
        <dbReference type="Pfam" id="PF10633"/>
    </source>
</evidence>
<keyword evidence="1" id="KW-0378">Hydrolase</keyword>
<evidence type="ECO:0000259" key="4">
    <source>
        <dbReference type="Pfam" id="PF12971"/>
    </source>
</evidence>
<dbReference type="PANTHER" id="PTHR12872:SF1">
    <property type="entry name" value="ALPHA-N-ACETYLGLUCOSAMINIDASE"/>
    <property type="match status" value="1"/>
</dbReference>
<evidence type="ECO:0000259" key="5">
    <source>
        <dbReference type="Pfam" id="PF12972"/>
    </source>
</evidence>
<gene>
    <name evidence="6" type="ORF">IAG42_05035</name>
</gene>
<dbReference type="InterPro" id="IPR029018">
    <property type="entry name" value="Hex-like_dom2"/>
</dbReference>
<dbReference type="GO" id="GO:0016787">
    <property type="term" value="F:hydrolase activity"/>
    <property type="evidence" value="ECO:0007669"/>
    <property type="project" value="UniProtKB-KW"/>
</dbReference>
<dbReference type="PROSITE" id="PS51318">
    <property type="entry name" value="TAT"/>
    <property type="match status" value="1"/>
</dbReference>
<dbReference type="Proteomes" id="UP000516428">
    <property type="component" value="Chromosome"/>
</dbReference>
<dbReference type="InterPro" id="IPR024240">
    <property type="entry name" value="NAGLU_N"/>
</dbReference>
<dbReference type="InterPro" id="IPR018905">
    <property type="entry name" value="A-galactase_NEW3"/>
</dbReference>
<dbReference type="Pfam" id="PF12971">
    <property type="entry name" value="NAGLU_N"/>
    <property type="match status" value="1"/>
</dbReference>
<dbReference type="PANTHER" id="PTHR12872">
    <property type="entry name" value="ALPHA-N-ACETYLGLUCOSAMINIDASE"/>
    <property type="match status" value="1"/>
</dbReference>
<dbReference type="Gene3D" id="1.20.120.670">
    <property type="entry name" value="N-acetyl-b-d-glucoasminidase"/>
    <property type="match status" value="1"/>
</dbReference>
<dbReference type="EMBL" id="CP061281">
    <property type="protein sequence ID" value="QNS03050.1"/>
    <property type="molecule type" value="Genomic_DNA"/>
</dbReference>
<proteinExistence type="predicted"/>
<evidence type="ECO:0000256" key="1">
    <source>
        <dbReference type="ARBA" id="ARBA00022801"/>
    </source>
</evidence>
<dbReference type="Gene3D" id="2.60.120.200">
    <property type="match status" value="1"/>
</dbReference>
<evidence type="ECO:0000313" key="6">
    <source>
        <dbReference type="EMBL" id="QNS03050.1"/>
    </source>
</evidence>
<feature type="domain" description="Alpha-galactosidase NEW3" evidence="3">
    <location>
        <begin position="781"/>
        <end position="841"/>
    </location>
</feature>